<evidence type="ECO:0008006" key="3">
    <source>
        <dbReference type="Google" id="ProtNLM"/>
    </source>
</evidence>
<gene>
    <name evidence="1" type="ORF">EF294_03565</name>
</gene>
<accession>A0A3N4GWM2</accession>
<sequence>MQITKVIRCRGIGEDPTGHDTMLEGVTDLIPGIETVELPWSAQYGPVGRAGLTGDDYLHALQQGVALALAELDRGPAALFGYSGGAQLAHMTAAHGHHNLQGVGFIADPAMPKGIGPNYGVTGADPEPISVPKHWVWNPLDIICQCPADSPIRDVADFSESFSAQNFPGWTWDMLDDLRFGRWQVLGKYLFISPVDQWRRWGAAIAGATGYLNGTEHVAAYHGARQRELADWVKSL</sequence>
<reference evidence="1 2" key="1">
    <citation type="submission" date="2018-11" db="EMBL/GenBank/DDBJ databases">
        <title>Draft genome sequence of Gordonia sp. RS15-1S isolated from rice stems.</title>
        <authorList>
            <person name="Muangham S."/>
        </authorList>
    </citation>
    <scope>NUCLEOTIDE SEQUENCE [LARGE SCALE GENOMIC DNA]</scope>
    <source>
        <strain evidence="1 2">RS15-1S</strain>
    </source>
</reference>
<dbReference type="EMBL" id="RKMH01000002">
    <property type="protein sequence ID" value="RPA65827.1"/>
    <property type="molecule type" value="Genomic_DNA"/>
</dbReference>
<name>A0A3N4GWM2_9ACTN</name>
<dbReference type="SUPFAM" id="SSF53474">
    <property type="entry name" value="alpha/beta-Hydrolases"/>
    <property type="match status" value="1"/>
</dbReference>
<proteinExistence type="predicted"/>
<dbReference type="Gene3D" id="3.40.50.1820">
    <property type="entry name" value="alpha/beta hydrolase"/>
    <property type="match status" value="1"/>
</dbReference>
<dbReference type="Proteomes" id="UP000267536">
    <property type="component" value="Unassembled WGS sequence"/>
</dbReference>
<evidence type="ECO:0000313" key="1">
    <source>
        <dbReference type="EMBL" id="RPA65827.1"/>
    </source>
</evidence>
<dbReference type="InterPro" id="IPR029058">
    <property type="entry name" value="AB_hydrolase_fold"/>
</dbReference>
<dbReference type="AlphaFoldDB" id="A0A3N4GWM2"/>
<protein>
    <recommendedName>
        <fullName evidence="3">PE-PPE domain-containing protein</fullName>
    </recommendedName>
</protein>
<organism evidence="1 2">
    <name type="scientific">Gordonia oryzae</name>
    <dbReference type="NCBI Taxonomy" id="2487349"/>
    <lineage>
        <taxon>Bacteria</taxon>
        <taxon>Bacillati</taxon>
        <taxon>Actinomycetota</taxon>
        <taxon>Actinomycetes</taxon>
        <taxon>Mycobacteriales</taxon>
        <taxon>Gordoniaceae</taxon>
        <taxon>Gordonia</taxon>
    </lineage>
</organism>
<keyword evidence="2" id="KW-1185">Reference proteome</keyword>
<evidence type="ECO:0000313" key="2">
    <source>
        <dbReference type="Proteomes" id="UP000267536"/>
    </source>
</evidence>
<comment type="caution">
    <text evidence="1">The sequence shown here is derived from an EMBL/GenBank/DDBJ whole genome shotgun (WGS) entry which is preliminary data.</text>
</comment>